<name>G1X5L4_ARTOA</name>
<gene>
    <name evidence="4" type="ORF">AOL_s00054g158</name>
</gene>
<dbReference type="Gene3D" id="6.10.250.3370">
    <property type="match status" value="1"/>
</dbReference>
<dbReference type="PANTHER" id="PTHR34384:SF5">
    <property type="entry name" value="L-2,3-DIAMINOPROPANOATE--CITRATE LIGASE"/>
    <property type="match status" value="1"/>
</dbReference>
<dbReference type="InterPro" id="IPR007310">
    <property type="entry name" value="Aerobactin_biosyn_IucA/IucC_N"/>
</dbReference>
<feature type="domain" description="Aerobactin siderophore biosynthesis IucA/IucC-like C-terminal" evidence="3">
    <location>
        <begin position="446"/>
        <end position="609"/>
    </location>
</feature>
<dbReference type="Proteomes" id="UP000008784">
    <property type="component" value="Unassembled WGS sequence"/>
</dbReference>
<dbReference type="STRING" id="756982.G1X5L4"/>
<evidence type="ECO:0000259" key="2">
    <source>
        <dbReference type="Pfam" id="PF04183"/>
    </source>
</evidence>
<dbReference type="SMR" id="G1X5L4"/>
<protein>
    <submittedName>
        <fullName evidence="4">Uncharacterized protein</fullName>
    </submittedName>
</protein>
<dbReference type="InterPro" id="IPR022770">
    <property type="entry name" value="IucA/IucC-like_C"/>
</dbReference>
<sequence length="1206" mass="133251">MAPVCNPVGEEEEEEAGKRVPTLSAKYSILERLVRALISEKLVDLSQFAKAGIALSIQTSLCGRVTVSHPIYAHSGNPAEIKQICDPLEFLDELERAGIVRNDTSWTLARNEIENSLNSLIQALEAEQSRSENLRSSSLHKFDPQTPFSSLVTALTETGYGKHALAGFEQLVVDGHPLTPAGKVRTGMSSADAARYGPEFGSKFGLRFIAVAKDSVEAEDGTCNEISRCSRINPIQGTGIDAFNRALNSCYQDTVECLRMELIQMGRRPEDFVVVPVHPHQLDNAIPKLHAEALVRKTIIPLQSSLPAHPLMSYRTFAVKGRENKGLHIKTALEVQLTGAIRGISSASARNAPRMSRLLARIIAGDTDLQRTDSRGRELFIPERALAAVAFKESKRSLAAILRDDIENDMAEDEVALPVASLFARSPLTGNSILLDLVTELGTTASAWLRAMTEVCIPPCLIFLSRYGISLEPHPQNTVIILRKGWPSRMHVRDFGGARILPSRLAKHGLSIELDAATGLVITSSSEVEGTDILRAKLFYPLFGNNLAEVISTLAKENRALEEELWGVVRAVVRRTGLYLGTKEALEDVRALLENPWRRKCLLSMRLAGAVTDQRYVDGPNPLRASPISPPSPSTFWNPAEQKMFQYLSENEPELCLLWQQQLTGARRSIEEDYQASLAREGIQDSVETIQGVKAEWEQLRLELEDSATNLALSRVLVNLRGQQFSERAGATNRDFLSVLLDLYSPSDITLELDDFDAEGHPTHPCRRTRLRFSPADSLAFAPDSGAIVSGKIVAVRRDQLVLSEPSFSDVLRRNYPFINDAASAALSRRGKKPDEFELVLVHPFQFETVLPRIYKSEINFGIIVPIPEVTIACRATSSTRTLVSTAPGIQGKRLSFKTAIDVQITSTCRTISHESVRNGPYVSALLTRLLSSEPRISCIAERASVAFSPEANCTASRQRGLSMLLRDDVADYIKPGEIIIGCAGLITKSPMSGKPLVVEVVNSLAQSDNHELTTRKFIDKYADLLLSAALPLLWRHGIALEAHLQNTLLVLDASRNPVRLLLRDFAGLRVNLDKLKESGEDITKIPCPESRTMSADDEDIHCKFTHSVIFTNLCPVADALSEIVSPSLLWEVIRARVTKVYEVFTKDLPKTDTSVENFANEHFYRLTSTPVLPQKALLTMRVLAKTSGGMDYYTMQSNPLYYEPK</sequence>
<dbReference type="Gene3D" id="1.10.510.40">
    <property type="match status" value="2"/>
</dbReference>
<dbReference type="OrthoDB" id="2117718at2759"/>
<feature type="domain" description="Aerobactin siderophore biosynthesis IucA/IucC N-terminal" evidence="2">
    <location>
        <begin position="166"/>
        <end position="424"/>
    </location>
</feature>
<dbReference type="RefSeq" id="XP_011119776.1">
    <property type="nucleotide sequence ID" value="XM_011121474.1"/>
</dbReference>
<evidence type="ECO:0000313" key="4">
    <source>
        <dbReference type="EMBL" id="EGX51459.1"/>
    </source>
</evidence>
<feature type="coiled-coil region" evidence="1">
    <location>
        <begin position="110"/>
        <end position="137"/>
    </location>
</feature>
<organism evidence="4 5">
    <name type="scientific">Arthrobotrys oligospora (strain ATCC 24927 / CBS 115.81 / DSM 1491)</name>
    <name type="common">Nematode-trapping fungus</name>
    <name type="synonym">Didymozoophaga oligospora</name>
    <dbReference type="NCBI Taxonomy" id="756982"/>
    <lineage>
        <taxon>Eukaryota</taxon>
        <taxon>Fungi</taxon>
        <taxon>Dikarya</taxon>
        <taxon>Ascomycota</taxon>
        <taxon>Pezizomycotina</taxon>
        <taxon>Orbiliomycetes</taxon>
        <taxon>Orbiliales</taxon>
        <taxon>Orbiliaceae</taxon>
        <taxon>Orbilia</taxon>
        <taxon>Orbilia oligospora</taxon>
    </lineage>
</organism>
<comment type="caution">
    <text evidence="4">The sequence shown here is derived from an EMBL/GenBank/DDBJ whole genome shotgun (WGS) entry which is preliminary data.</text>
</comment>
<feature type="domain" description="Aerobactin siderophore biosynthesis IucA/IucC-like C-terminal" evidence="3">
    <location>
        <begin position="1018"/>
        <end position="1185"/>
    </location>
</feature>
<dbReference type="EMBL" id="ADOT01000084">
    <property type="protein sequence ID" value="EGX51459.1"/>
    <property type="molecule type" value="Genomic_DNA"/>
</dbReference>
<dbReference type="GO" id="GO:0016881">
    <property type="term" value="F:acid-amino acid ligase activity"/>
    <property type="evidence" value="ECO:0007669"/>
    <property type="project" value="UniProtKB-ARBA"/>
</dbReference>
<dbReference type="GO" id="GO:0019290">
    <property type="term" value="P:siderophore biosynthetic process"/>
    <property type="evidence" value="ECO:0007669"/>
    <property type="project" value="InterPro"/>
</dbReference>
<dbReference type="HOGENOM" id="CLU_279237_0_0_1"/>
<proteinExistence type="predicted"/>
<evidence type="ECO:0000256" key="1">
    <source>
        <dbReference type="SAM" id="Coils"/>
    </source>
</evidence>
<feature type="domain" description="Aerobactin siderophore biosynthesis IucA/IucC N-terminal" evidence="2">
    <location>
        <begin position="753"/>
        <end position="987"/>
    </location>
</feature>
<accession>G1X5L4</accession>
<dbReference type="PANTHER" id="PTHR34384">
    <property type="entry name" value="L-2,3-DIAMINOPROPANOATE--CITRATE LIGASE"/>
    <property type="match status" value="1"/>
</dbReference>
<evidence type="ECO:0000313" key="5">
    <source>
        <dbReference type="Proteomes" id="UP000008784"/>
    </source>
</evidence>
<reference evidence="4 5" key="1">
    <citation type="journal article" date="2011" name="PLoS Pathog.">
        <title>Genomic and proteomic analyses of the fungus Arthrobotrys oligospora provide insights into nematode-trap formation.</title>
        <authorList>
            <person name="Yang J."/>
            <person name="Wang L."/>
            <person name="Ji X."/>
            <person name="Feng Y."/>
            <person name="Li X."/>
            <person name="Zou C."/>
            <person name="Xu J."/>
            <person name="Ren Y."/>
            <person name="Mi Q."/>
            <person name="Wu J."/>
            <person name="Liu S."/>
            <person name="Liu Y."/>
            <person name="Huang X."/>
            <person name="Wang H."/>
            <person name="Niu X."/>
            <person name="Li J."/>
            <person name="Liang L."/>
            <person name="Luo Y."/>
            <person name="Ji K."/>
            <person name="Zhou W."/>
            <person name="Yu Z."/>
            <person name="Li G."/>
            <person name="Liu Y."/>
            <person name="Li L."/>
            <person name="Qiao M."/>
            <person name="Feng L."/>
            <person name="Zhang K.-Q."/>
        </authorList>
    </citation>
    <scope>NUCLEOTIDE SEQUENCE [LARGE SCALE GENOMIC DNA]</scope>
    <source>
        <strain evidence="5">ATCC 24927 / CBS 115.81 / DSM 1491</strain>
    </source>
</reference>
<keyword evidence="1" id="KW-0175">Coiled coil</keyword>
<keyword evidence="5" id="KW-1185">Reference proteome</keyword>
<dbReference type="AlphaFoldDB" id="G1X5L4"/>
<dbReference type="InParanoid" id="G1X5L4"/>
<dbReference type="Pfam" id="PF06276">
    <property type="entry name" value="FhuF"/>
    <property type="match status" value="2"/>
</dbReference>
<dbReference type="eggNOG" id="ENOG502RX6M">
    <property type="taxonomic scope" value="Eukaryota"/>
</dbReference>
<dbReference type="GeneID" id="22890669"/>
<dbReference type="InterPro" id="IPR037455">
    <property type="entry name" value="LucA/IucC-like"/>
</dbReference>
<evidence type="ECO:0000259" key="3">
    <source>
        <dbReference type="Pfam" id="PF06276"/>
    </source>
</evidence>
<dbReference type="Pfam" id="PF04183">
    <property type="entry name" value="IucA_IucC"/>
    <property type="match status" value="2"/>
</dbReference>